<comment type="cofactor">
    <cofactor evidence="2">
        <name>Mg(2+)</name>
        <dbReference type="ChEBI" id="CHEBI:18420"/>
    </cofactor>
</comment>
<keyword evidence="7 15" id="KW-0347">Helicase</keyword>
<evidence type="ECO:0000256" key="10">
    <source>
        <dbReference type="ARBA" id="ARBA00023128"/>
    </source>
</evidence>
<keyword evidence="16" id="KW-1185">Reference proteome</keyword>
<dbReference type="Gene3D" id="3.40.50.300">
    <property type="entry name" value="P-loop containing nucleotide triphosphate hydrolases"/>
    <property type="match status" value="2"/>
</dbReference>
<dbReference type="AlphaFoldDB" id="A0A1J9S4L3"/>
<keyword evidence="9" id="KW-0809">Transit peptide</keyword>
<organism evidence="15 16">
    <name type="scientific">Diplodia corticola</name>
    <dbReference type="NCBI Taxonomy" id="236234"/>
    <lineage>
        <taxon>Eukaryota</taxon>
        <taxon>Fungi</taxon>
        <taxon>Dikarya</taxon>
        <taxon>Ascomycota</taxon>
        <taxon>Pezizomycotina</taxon>
        <taxon>Dothideomycetes</taxon>
        <taxon>Dothideomycetes incertae sedis</taxon>
        <taxon>Botryosphaeriales</taxon>
        <taxon>Botryosphaeriaceae</taxon>
        <taxon>Diplodia</taxon>
    </lineage>
</organism>
<dbReference type="Proteomes" id="UP000183809">
    <property type="component" value="Unassembled WGS sequence"/>
</dbReference>
<comment type="catalytic activity">
    <reaction evidence="11">
        <text>ATP + H2O = ADP + phosphate + H(+)</text>
        <dbReference type="Rhea" id="RHEA:13065"/>
        <dbReference type="ChEBI" id="CHEBI:15377"/>
        <dbReference type="ChEBI" id="CHEBI:15378"/>
        <dbReference type="ChEBI" id="CHEBI:30616"/>
        <dbReference type="ChEBI" id="CHEBI:43474"/>
        <dbReference type="ChEBI" id="CHEBI:456216"/>
        <dbReference type="EC" id="3.6.4.13"/>
    </reaction>
</comment>
<dbReference type="GeneID" id="31012480"/>
<evidence type="ECO:0000256" key="7">
    <source>
        <dbReference type="ARBA" id="ARBA00022806"/>
    </source>
</evidence>
<dbReference type="Pfam" id="PF18147">
    <property type="entry name" value="Suv3_C_1"/>
    <property type="match status" value="1"/>
</dbReference>
<keyword evidence="5" id="KW-0547">Nucleotide-binding</keyword>
<dbReference type="Pfam" id="PF08552">
    <property type="entry name" value="Kei1"/>
    <property type="match status" value="1"/>
</dbReference>
<feature type="transmembrane region" description="Helical" evidence="13">
    <location>
        <begin position="873"/>
        <end position="893"/>
    </location>
</feature>
<evidence type="ECO:0000256" key="12">
    <source>
        <dbReference type="SAM" id="MobiDB-lite"/>
    </source>
</evidence>
<dbReference type="PROSITE" id="PS51194">
    <property type="entry name" value="HELICASE_CTER"/>
    <property type="match status" value="1"/>
</dbReference>
<dbReference type="OrthoDB" id="6692397at2759"/>
<dbReference type="RefSeq" id="XP_020131160.1">
    <property type="nucleotide sequence ID" value="XM_020272221.1"/>
</dbReference>
<feature type="transmembrane region" description="Helical" evidence="13">
    <location>
        <begin position="1038"/>
        <end position="1062"/>
    </location>
</feature>
<feature type="region of interest" description="Disordered" evidence="12">
    <location>
        <begin position="1"/>
        <end position="26"/>
    </location>
</feature>
<dbReference type="GO" id="GO:0000965">
    <property type="term" value="P:mitochondrial RNA 3'-end processing"/>
    <property type="evidence" value="ECO:0007669"/>
    <property type="project" value="TreeGrafter"/>
</dbReference>
<evidence type="ECO:0000256" key="6">
    <source>
        <dbReference type="ARBA" id="ARBA00022801"/>
    </source>
</evidence>
<name>A0A1J9S4L3_9PEZI</name>
<proteinExistence type="predicted"/>
<keyword evidence="13" id="KW-0812">Transmembrane</keyword>
<dbReference type="PANTHER" id="PTHR12131">
    <property type="entry name" value="ATP-DEPENDENT RNA AND DNA HELICASE"/>
    <property type="match status" value="1"/>
</dbReference>
<keyword evidence="13" id="KW-1133">Transmembrane helix</keyword>
<evidence type="ECO:0000313" key="16">
    <source>
        <dbReference type="Proteomes" id="UP000183809"/>
    </source>
</evidence>
<evidence type="ECO:0000256" key="1">
    <source>
        <dbReference type="ARBA" id="ARBA00001936"/>
    </source>
</evidence>
<gene>
    <name evidence="15" type="ORF">BKCO1_2000041</name>
</gene>
<dbReference type="STRING" id="236234.A0A1J9S4L3"/>
<dbReference type="GO" id="GO:0016020">
    <property type="term" value="C:membrane"/>
    <property type="evidence" value="ECO:0007669"/>
    <property type="project" value="GOC"/>
</dbReference>
<dbReference type="InterPro" id="IPR027417">
    <property type="entry name" value="P-loop_NTPase"/>
</dbReference>
<dbReference type="SUPFAM" id="SSF52540">
    <property type="entry name" value="P-loop containing nucleoside triphosphate hydrolases"/>
    <property type="match status" value="1"/>
</dbReference>
<dbReference type="FunFam" id="1.20.272.40:FF:000002">
    <property type="entry name" value="ATP-dependent RNA helicase SUV3, mitochondrial"/>
    <property type="match status" value="1"/>
</dbReference>
<feature type="transmembrane region" description="Helical" evidence="13">
    <location>
        <begin position="797"/>
        <end position="820"/>
    </location>
</feature>
<feature type="region of interest" description="Disordered" evidence="12">
    <location>
        <begin position="435"/>
        <end position="476"/>
    </location>
</feature>
<dbReference type="EC" id="3.6.4.13" evidence="4"/>
<dbReference type="GO" id="GO:0003724">
    <property type="term" value="F:RNA helicase activity"/>
    <property type="evidence" value="ECO:0007669"/>
    <property type="project" value="UniProtKB-EC"/>
</dbReference>
<comment type="cofactor">
    <cofactor evidence="1">
        <name>Mn(2+)</name>
        <dbReference type="ChEBI" id="CHEBI:29035"/>
    </cofactor>
</comment>
<comment type="caution">
    <text evidence="15">The sequence shown here is derived from an EMBL/GenBank/DDBJ whole genome shotgun (WGS) entry which is preliminary data.</text>
</comment>
<dbReference type="CDD" id="cd17913">
    <property type="entry name" value="DEXQc_Suv3"/>
    <property type="match status" value="1"/>
</dbReference>
<evidence type="ECO:0000256" key="13">
    <source>
        <dbReference type="SAM" id="Phobius"/>
    </source>
</evidence>
<dbReference type="Gene3D" id="1.20.272.40">
    <property type="match status" value="1"/>
</dbReference>
<dbReference type="FunFam" id="3.40.50.300:FF:000269">
    <property type="entry name" value="ATP-dependent RNA helicase SUPV3L1, mitochondrial"/>
    <property type="match status" value="1"/>
</dbReference>
<dbReference type="Pfam" id="PF22527">
    <property type="entry name" value="DEXQc_Suv3"/>
    <property type="match status" value="1"/>
</dbReference>
<feature type="compositionally biased region" description="Basic and acidic residues" evidence="12">
    <location>
        <begin position="436"/>
        <end position="455"/>
    </location>
</feature>
<dbReference type="CDD" id="cd18805">
    <property type="entry name" value="SF2_C_suv3"/>
    <property type="match status" value="1"/>
</dbReference>
<dbReference type="InterPro" id="IPR041082">
    <property type="entry name" value="Suv3_C_1"/>
</dbReference>
<dbReference type="InterPro" id="IPR022192">
    <property type="entry name" value="SUV3_C"/>
</dbReference>
<dbReference type="PANTHER" id="PTHR12131:SF1">
    <property type="entry name" value="ATP-DEPENDENT RNA HELICASE SUPV3L1, MITOCHONDRIAL-RELATED"/>
    <property type="match status" value="1"/>
</dbReference>
<feature type="transmembrane region" description="Helical" evidence="13">
    <location>
        <begin position="935"/>
        <end position="959"/>
    </location>
</feature>
<dbReference type="InterPro" id="IPR050699">
    <property type="entry name" value="RNA-DNA_Helicase"/>
</dbReference>
<reference evidence="15 16" key="1">
    <citation type="submission" date="2016-10" db="EMBL/GenBank/DDBJ databases">
        <title>Proteomics and genomics reveal pathogen-plant mechanisms compatible with a hemibiotrophic lifestyle of Diplodia corticola.</title>
        <authorList>
            <person name="Fernandes I."/>
            <person name="De Jonge R."/>
            <person name="Van De Peer Y."/>
            <person name="Devreese B."/>
            <person name="Alves A."/>
            <person name="Esteves A.C."/>
        </authorList>
    </citation>
    <scope>NUCLEOTIDE SEQUENCE [LARGE SCALE GENOMIC DNA]</scope>
    <source>
        <strain evidence="15 16">CBS 112549</strain>
    </source>
</reference>
<protein>
    <recommendedName>
        <fullName evidence="4">RNA helicase</fullName>
        <ecNumber evidence="4">3.6.4.13</ecNumber>
    </recommendedName>
</protein>
<feature type="domain" description="Helicase C-terminal" evidence="14">
    <location>
        <begin position="315"/>
        <end position="473"/>
    </location>
</feature>
<keyword evidence="13" id="KW-0472">Membrane</keyword>
<evidence type="ECO:0000256" key="8">
    <source>
        <dbReference type="ARBA" id="ARBA00022840"/>
    </source>
</evidence>
<keyword evidence="8" id="KW-0067">ATP-binding</keyword>
<dbReference type="Gene3D" id="1.20.58.1080">
    <property type="match status" value="1"/>
</dbReference>
<dbReference type="GO" id="GO:0070917">
    <property type="term" value="F:inositol phosphoceramide synthase regulator activity"/>
    <property type="evidence" value="ECO:0007669"/>
    <property type="project" value="InterPro"/>
</dbReference>
<evidence type="ECO:0000259" key="14">
    <source>
        <dbReference type="PROSITE" id="PS51194"/>
    </source>
</evidence>
<feature type="compositionally biased region" description="Low complexity" evidence="12">
    <location>
        <begin position="15"/>
        <end position="26"/>
    </location>
</feature>
<dbReference type="Pfam" id="PF12513">
    <property type="entry name" value="SUV3_C"/>
    <property type="match status" value="1"/>
</dbReference>
<dbReference type="EMBL" id="MNUE01000020">
    <property type="protein sequence ID" value="OJD34900.1"/>
    <property type="molecule type" value="Genomic_DNA"/>
</dbReference>
<comment type="subcellular location">
    <subcellularLocation>
        <location evidence="3">Mitochondrion</location>
    </subcellularLocation>
</comment>
<dbReference type="InterPro" id="IPR001650">
    <property type="entry name" value="Helicase_C-like"/>
</dbReference>
<feature type="transmembrane region" description="Helical" evidence="13">
    <location>
        <begin position="905"/>
        <end position="923"/>
    </location>
</feature>
<dbReference type="GO" id="GO:0016787">
    <property type="term" value="F:hydrolase activity"/>
    <property type="evidence" value="ECO:0007669"/>
    <property type="project" value="UniProtKB-KW"/>
</dbReference>
<evidence type="ECO:0000256" key="9">
    <source>
        <dbReference type="ARBA" id="ARBA00022946"/>
    </source>
</evidence>
<evidence type="ECO:0000256" key="11">
    <source>
        <dbReference type="ARBA" id="ARBA00047984"/>
    </source>
</evidence>
<feature type="region of interest" description="Disordered" evidence="12">
    <location>
        <begin position="1083"/>
        <end position="1107"/>
    </location>
</feature>
<dbReference type="InterPro" id="IPR055206">
    <property type="entry name" value="DEXQc_SUV3"/>
</dbReference>
<dbReference type="SMART" id="SM00490">
    <property type="entry name" value="HELICc"/>
    <property type="match status" value="1"/>
</dbReference>
<accession>A0A1J9S4L3</accession>
<dbReference type="GO" id="GO:0006673">
    <property type="term" value="P:inositol phosphoceramide metabolic process"/>
    <property type="evidence" value="ECO:0007669"/>
    <property type="project" value="InterPro"/>
</dbReference>
<sequence>MASKTPQEVFRQKARAATANNSTASGRCQIKRPGIIEDSTRLRSATTNSPIIKTMGVSPEEATEHWRTFSRKIHEDLLPAADNDGVEPDGEMSKLVFTLKNAFKDRGMAGLKLQLQNGFLGHLASTRSFSKDDYQNQKALADLRYPAEWYPATRKMQRKIILHVGPTNSGKTYHALKRLEEVGSGVYAGPLRLLAHEVYTRMAAKGIPCWLVTGEERRRSREAAEGEKTRFANHISCTVEMIPLHKQLDVCVIDEIQMIGDLERGWAWTQAVLGVQAKELHLCGEARTVPLIRELAASMGDEVQVNYYDRLTPLDVDSRHTGTNFRTLRKGDCIVAFSIMEIHALRQQIQRQTGRKVAVVYGSLPPETRAQQARLFNDPESGYDVLVASDAIGMGLNLSIKRIIFAAVHKFNGFEEVALSVPHLKQIAGRAGRYKSAHDANKEADRASKRSDKIDAPTSAPAEESQFEFAEPPPGGGLVTTLDRNDMKYLQRALGTEPEAIKTAGLFPPDPIIERFANYFPPGTPFSYILLRLHDISSVHTRFHMCVLKDQLNIADVIQPIEGLSVLDKIMLCAAPANVKTPESQKVLYNLAKCVADQTNGNLLDIEGFEWEVLDRPVDANRDYLQKLEMLHKAIVLYLWLSYRFSGVFSTRALAFHAKTLVEDAIEKTLNALTKNKSVRKRRAPKIAPESSTYLTNSIELQQTQASDDVVLEGSRHEEAGILDGAEDHQKVEPVDVKHDAVLEKVEAGPQEEPEMEKGRASMQMRKHCAGAEALGDVGPGDCGASGGCTVGFGPRVFGRAAAIIRASTLTNILITTLFLSNSRLLSTLDPSPDTSGRIGRARFPIMAGSSMLEMPRPSTFLYAMSLRTGVELIVLTILVNKITGFYGILALATGYHVSPLQLSMYIYSIIALFVTVYLARYIRKQDPLRCLALAWFYAIDTVVNAAYTAAFGIAWFLVLAQHPHERTPGSADGPGGKMIGDTSGFTDPKYNVSQVDVVAKPAAGGVASGQEAVAVGSADGGFPAAGLGSAVFQSGSVMSITIIAALWAVRLYFVVVMLAYARNVLRQHIMMTSASQYTLHTGNPSDELAENPFAEDRDAGRGWPGSLGRAMVSVGREYWLGRDEDGEWMRGMGGKFVNRKNTTTLQPAPGVGERERRRRSGTGPPAPPPQLPRPVSLESIRDAH</sequence>
<dbReference type="GO" id="GO:0045025">
    <property type="term" value="C:mitochondrial degradosome"/>
    <property type="evidence" value="ECO:0007669"/>
    <property type="project" value="TreeGrafter"/>
</dbReference>
<dbReference type="Pfam" id="PF00271">
    <property type="entry name" value="Helicase_C"/>
    <property type="match status" value="1"/>
</dbReference>
<evidence type="ECO:0000256" key="4">
    <source>
        <dbReference type="ARBA" id="ARBA00012552"/>
    </source>
</evidence>
<evidence type="ECO:0000256" key="3">
    <source>
        <dbReference type="ARBA" id="ARBA00004173"/>
    </source>
</evidence>
<keyword evidence="10" id="KW-0496">Mitochondrion</keyword>
<dbReference type="InterPro" id="IPR044774">
    <property type="entry name" value="Suv3_DEXQc"/>
</dbReference>
<dbReference type="GO" id="GO:0005524">
    <property type="term" value="F:ATP binding"/>
    <property type="evidence" value="ECO:0007669"/>
    <property type="project" value="UniProtKB-KW"/>
</dbReference>
<evidence type="ECO:0000256" key="2">
    <source>
        <dbReference type="ARBA" id="ARBA00001946"/>
    </source>
</evidence>
<evidence type="ECO:0000256" key="5">
    <source>
        <dbReference type="ARBA" id="ARBA00022741"/>
    </source>
</evidence>
<keyword evidence="6" id="KW-0378">Hydrolase</keyword>
<feature type="region of interest" description="Disordered" evidence="12">
    <location>
        <begin position="1132"/>
        <end position="1185"/>
    </location>
</feature>
<dbReference type="InterPro" id="IPR013862">
    <property type="entry name" value="Kei1"/>
</dbReference>
<evidence type="ECO:0000313" key="15">
    <source>
        <dbReference type="EMBL" id="OJD34900.1"/>
    </source>
</evidence>